<keyword evidence="3" id="KW-1185">Reference proteome</keyword>
<sequence length="70" mass="7130">MVGAGRAPGGSSSLNARRSSNGPRSGGQTVPWPWPMGQLASMAAAPLAAGVLKEALRQLPAGRVVMVDEF</sequence>
<comment type="caution">
    <text evidence="2">The sequence shown here is derived from an EMBL/GenBank/DDBJ whole genome shotgun (WGS) entry which is preliminary data.</text>
</comment>
<reference evidence="2 3" key="1">
    <citation type="submission" date="2020-02" db="EMBL/GenBank/DDBJ databases">
        <title>Draft genome sequence of Haematococcus lacustris strain NIES-144.</title>
        <authorList>
            <person name="Morimoto D."/>
            <person name="Nakagawa S."/>
            <person name="Yoshida T."/>
            <person name="Sawayama S."/>
        </authorList>
    </citation>
    <scope>NUCLEOTIDE SEQUENCE [LARGE SCALE GENOMIC DNA]</scope>
    <source>
        <strain evidence="2 3">NIES-144</strain>
    </source>
</reference>
<accession>A0A699Z9E3</accession>
<gene>
    <name evidence="2" type="ORF">HaLaN_12028</name>
</gene>
<evidence type="ECO:0000313" key="2">
    <source>
        <dbReference type="EMBL" id="GFH15738.1"/>
    </source>
</evidence>
<evidence type="ECO:0000313" key="3">
    <source>
        <dbReference type="Proteomes" id="UP000485058"/>
    </source>
</evidence>
<feature type="compositionally biased region" description="Polar residues" evidence="1">
    <location>
        <begin position="10"/>
        <end position="28"/>
    </location>
</feature>
<proteinExistence type="predicted"/>
<evidence type="ECO:0000256" key="1">
    <source>
        <dbReference type="SAM" id="MobiDB-lite"/>
    </source>
</evidence>
<dbReference type="AlphaFoldDB" id="A0A699Z9E3"/>
<feature type="region of interest" description="Disordered" evidence="1">
    <location>
        <begin position="1"/>
        <end position="33"/>
    </location>
</feature>
<dbReference type="EMBL" id="BLLF01000893">
    <property type="protein sequence ID" value="GFH15738.1"/>
    <property type="molecule type" value="Genomic_DNA"/>
</dbReference>
<name>A0A699Z9E3_HAELA</name>
<protein>
    <submittedName>
        <fullName evidence="2">Uncharacterized protein</fullName>
    </submittedName>
</protein>
<organism evidence="2 3">
    <name type="scientific">Haematococcus lacustris</name>
    <name type="common">Green alga</name>
    <name type="synonym">Haematococcus pluvialis</name>
    <dbReference type="NCBI Taxonomy" id="44745"/>
    <lineage>
        <taxon>Eukaryota</taxon>
        <taxon>Viridiplantae</taxon>
        <taxon>Chlorophyta</taxon>
        <taxon>core chlorophytes</taxon>
        <taxon>Chlorophyceae</taxon>
        <taxon>CS clade</taxon>
        <taxon>Chlamydomonadales</taxon>
        <taxon>Haematococcaceae</taxon>
        <taxon>Haematococcus</taxon>
    </lineage>
</organism>
<dbReference type="Proteomes" id="UP000485058">
    <property type="component" value="Unassembled WGS sequence"/>
</dbReference>